<reference evidence="2" key="1">
    <citation type="submission" date="2023-03" db="EMBL/GenBank/DDBJ databases">
        <authorList>
            <person name="Julca I."/>
        </authorList>
    </citation>
    <scope>NUCLEOTIDE SEQUENCE</scope>
</reference>
<evidence type="ECO:0000313" key="2">
    <source>
        <dbReference type="EMBL" id="CAI9108967.1"/>
    </source>
</evidence>
<evidence type="ECO:0000256" key="1">
    <source>
        <dbReference type="SAM" id="MobiDB-lite"/>
    </source>
</evidence>
<name>A0AAV1DPN7_OLDCO</name>
<accession>A0AAV1DPN7</accession>
<sequence length="366" mass="41355">MNTETNDAIMAEANPAPLPQAIAQAEEPSLLDIFLLLKQIQVRMEEGFKKINDKLENLEDTIKNMENDFKEVNKRIDKKANPRRKSPRKRKEPETAVETQVSKKGKVQKKKKDVVLHGPKDMVRVFEEDPLNAVPPEAPAEPQEHEKATKTFITRMTPSMLLGFIEHMKKKRPQQVEAVKEIGFGALLELDIKTVPPQLFIFLADHFEPSSRNLSFPNGEHFNIEEEDMLAMLDCPVERKKLSSSHHLSAWKRNTLPLWSNGSVAARPLPLFNLISNMTQNFAGIQAIEKELQIHPSPSMNKLLQNFTDALISTTAEPPAVETSSCHGNGILYEDEQFLKSMEVCMQIVDMVISENKKANDDVVAS</sequence>
<protein>
    <submittedName>
        <fullName evidence="2">OLC1v1008688C1</fullName>
    </submittedName>
</protein>
<feature type="region of interest" description="Disordered" evidence="1">
    <location>
        <begin position="73"/>
        <end position="113"/>
    </location>
</feature>
<keyword evidence="3" id="KW-1185">Reference proteome</keyword>
<dbReference type="Proteomes" id="UP001161247">
    <property type="component" value="Chromosome 6"/>
</dbReference>
<evidence type="ECO:0000313" key="3">
    <source>
        <dbReference type="Proteomes" id="UP001161247"/>
    </source>
</evidence>
<feature type="compositionally biased region" description="Basic residues" evidence="1">
    <location>
        <begin position="103"/>
        <end position="112"/>
    </location>
</feature>
<gene>
    <name evidence="2" type="ORF">OLC1_LOCUS16949</name>
</gene>
<dbReference type="EMBL" id="OX459123">
    <property type="protein sequence ID" value="CAI9108967.1"/>
    <property type="molecule type" value="Genomic_DNA"/>
</dbReference>
<dbReference type="AlphaFoldDB" id="A0AAV1DPN7"/>
<proteinExistence type="predicted"/>
<feature type="compositionally biased region" description="Basic residues" evidence="1">
    <location>
        <begin position="81"/>
        <end position="90"/>
    </location>
</feature>
<organism evidence="2 3">
    <name type="scientific">Oldenlandia corymbosa var. corymbosa</name>
    <dbReference type="NCBI Taxonomy" id="529605"/>
    <lineage>
        <taxon>Eukaryota</taxon>
        <taxon>Viridiplantae</taxon>
        <taxon>Streptophyta</taxon>
        <taxon>Embryophyta</taxon>
        <taxon>Tracheophyta</taxon>
        <taxon>Spermatophyta</taxon>
        <taxon>Magnoliopsida</taxon>
        <taxon>eudicotyledons</taxon>
        <taxon>Gunneridae</taxon>
        <taxon>Pentapetalae</taxon>
        <taxon>asterids</taxon>
        <taxon>lamiids</taxon>
        <taxon>Gentianales</taxon>
        <taxon>Rubiaceae</taxon>
        <taxon>Rubioideae</taxon>
        <taxon>Spermacoceae</taxon>
        <taxon>Hedyotis-Oldenlandia complex</taxon>
        <taxon>Oldenlandia</taxon>
    </lineage>
</organism>